<dbReference type="Pfam" id="PF16487">
    <property type="entry name" value="ArgoMid"/>
    <property type="match status" value="1"/>
</dbReference>
<dbReference type="STRING" id="1314781.A0A165DCP5"/>
<dbReference type="PROSITE" id="PS50822">
    <property type="entry name" value="PIWI"/>
    <property type="match status" value="1"/>
</dbReference>
<keyword evidence="4" id="KW-1185">Reference proteome</keyword>
<dbReference type="Pfam" id="PF02171">
    <property type="entry name" value="Piwi"/>
    <property type="match status" value="1"/>
</dbReference>
<feature type="domain" description="Piwi" evidence="2">
    <location>
        <begin position="527"/>
        <end position="812"/>
    </location>
</feature>
<dbReference type="InterPro" id="IPR032473">
    <property type="entry name" value="Argonaute_Mid_dom"/>
</dbReference>
<dbReference type="InterPro" id="IPR036085">
    <property type="entry name" value="PAZ_dom_sf"/>
</dbReference>
<evidence type="ECO:0000259" key="2">
    <source>
        <dbReference type="PROSITE" id="PS50822"/>
    </source>
</evidence>
<proteinExistence type="predicted"/>
<dbReference type="Pfam" id="PF08699">
    <property type="entry name" value="ArgoL1"/>
    <property type="match status" value="1"/>
</dbReference>
<evidence type="ECO:0000313" key="4">
    <source>
        <dbReference type="Proteomes" id="UP000077266"/>
    </source>
</evidence>
<accession>A0A165DCP5</accession>
<gene>
    <name evidence="3" type="ORF">EXIGLDRAFT_842341</name>
</gene>
<feature type="domain" description="PAZ" evidence="1">
    <location>
        <begin position="181"/>
        <end position="295"/>
    </location>
</feature>
<evidence type="ECO:0000259" key="1">
    <source>
        <dbReference type="PROSITE" id="PS50821"/>
    </source>
</evidence>
<dbReference type="InterPro" id="IPR014811">
    <property type="entry name" value="ArgoL1"/>
</dbReference>
<dbReference type="OrthoDB" id="10252740at2759"/>
<evidence type="ECO:0000313" key="3">
    <source>
        <dbReference type="EMBL" id="KZV84240.1"/>
    </source>
</evidence>
<dbReference type="Gene3D" id="3.40.50.2300">
    <property type="match status" value="1"/>
</dbReference>
<dbReference type="InParanoid" id="A0A165DCP5"/>
<dbReference type="Pfam" id="PF02170">
    <property type="entry name" value="PAZ"/>
    <property type="match status" value="1"/>
</dbReference>
<dbReference type="CDD" id="cd02846">
    <property type="entry name" value="PAZ_argonaute_like"/>
    <property type="match status" value="1"/>
</dbReference>
<dbReference type="Proteomes" id="UP000077266">
    <property type="component" value="Unassembled WGS sequence"/>
</dbReference>
<dbReference type="Gene3D" id="2.170.260.10">
    <property type="entry name" value="paz domain"/>
    <property type="match status" value="1"/>
</dbReference>
<dbReference type="PROSITE" id="PS50821">
    <property type="entry name" value="PAZ"/>
    <property type="match status" value="1"/>
</dbReference>
<dbReference type="InterPro" id="IPR003100">
    <property type="entry name" value="PAZ_dom"/>
</dbReference>
<dbReference type="PANTHER" id="PTHR22891">
    <property type="entry name" value="EUKARYOTIC TRANSLATION INITIATION FACTOR 2C"/>
    <property type="match status" value="1"/>
</dbReference>
<dbReference type="Gene3D" id="3.30.420.10">
    <property type="entry name" value="Ribonuclease H-like superfamily/Ribonuclease H"/>
    <property type="match status" value="1"/>
</dbReference>
<organism evidence="3 4">
    <name type="scientific">Exidia glandulosa HHB12029</name>
    <dbReference type="NCBI Taxonomy" id="1314781"/>
    <lineage>
        <taxon>Eukaryota</taxon>
        <taxon>Fungi</taxon>
        <taxon>Dikarya</taxon>
        <taxon>Basidiomycota</taxon>
        <taxon>Agaricomycotina</taxon>
        <taxon>Agaricomycetes</taxon>
        <taxon>Auriculariales</taxon>
        <taxon>Exidiaceae</taxon>
        <taxon>Exidia</taxon>
    </lineage>
</organism>
<dbReference type="GO" id="GO:0003723">
    <property type="term" value="F:RNA binding"/>
    <property type="evidence" value="ECO:0007669"/>
    <property type="project" value="InterPro"/>
</dbReference>
<dbReference type="EMBL" id="KV426233">
    <property type="protein sequence ID" value="KZV84240.1"/>
    <property type="molecule type" value="Genomic_DNA"/>
</dbReference>
<feature type="non-terminal residue" evidence="3">
    <location>
        <position position="1"/>
    </location>
</feature>
<protein>
    <submittedName>
        <fullName evidence="3">Piwi-domain-containing protein</fullName>
    </submittedName>
</protein>
<dbReference type="InterPro" id="IPR036397">
    <property type="entry name" value="RNaseH_sf"/>
</dbReference>
<dbReference type="SMART" id="SM00950">
    <property type="entry name" value="Piwi"/>
    <property type="match status" value="1"/>
</dbReference>
<name>A0A165DCP5_EXIGL</name>
<dbReference type="SUPFAM" id="SSF101690">
    <property type="entry name" value="PAZ domain"/>
    <property type="match status" value="1"/>
</dbReference>
<dbReference type="AlphaFoldDB" id="A0A165DCP5"/>
<sequence length="867" mass="97131">MMTRDRATFPSRGGFDGNKMLYLSSRSDYVVGKGEQVINFVDVPAGDEGGNSITTNLFTVQLRLVSQIAIGELNNGLTSLLRGVAALNNLPSVGLKKLIIQQSYPAIMAMNAVVQAVGRLASVVHATRSVVYTQASEARGNAFRCKWLELYRGYFQSVRPSIGRLLVNVDITYALMYKSGPLHEVVAAFLGETDIRRIQRGHRHRIETFLRRVLIRAVHDLRNKARAIIRVTADGADSYTFTHADGSEETVAAFFLREHPPALNFPQLPCVVVHGKVNGQQTEIVYPMERCVVLPGQVYRRTVPPDVVSDVVQHAARGGPRARLQAIRSAYNTLGHNASDFVRAAGITVETEPLNLVGRTLTAPQLLLRSRGNDSLVSVTVDDRSRFDLRNKRFHEPASTFKWAVLYFYGRRGDRVRERQAVDEFARQLALQLRALGIRIDVPSRGPPPPGRESNFQGIEEIFAEGNIQEALRSITRRLPNFGPKLVIAVMAENSDGARNAIKRIGDIDLNAHRPNEQPRQLCGFVTQGVVLGQLVDKYNKGYKPTDDPYLNNLALKINMKLGGVNWRLPVERFPWYHPMHRNLTRTMIVGADVSHPGAGNTTSPSICGVVASMDSESLRYAARISVQLGGRRTEIIVGLKDLMKPLFVQYYHRNGGLPVQLLYYRDGVGESQLADVTDLETQAIREAYEDAKVECDQRNAPALLITFVVVTKRHHQRFFPAEARDGDRNGNCQPGSVFDKDIGHPIFFDFYLQSQYAIIGTARPAHYIVTVNDMGFDCNTLQQFTYDMCFIYTRATLSVSIPAPVYYADLVCRREKFMFPEGYLDSEAGSVVSGHQNAEDEQELMKKYQENFGPIHRMHEGRMFFI</sequence>
<dbReference type="InterPro" id="IPR012337">
    <property type="entry name" value="RNaseH-like_sf"/>
</dbReference>
<dbReference type="SUPFAM" id="SSF53098">
    <property type="entry name" value="Ribonuclease H-like"/>
    <property type="match status" value="1"/>
</dbReference>
<dbReference type="InterPro" id="IPR003165">
    <property type="entry name" value="Piwi"/>
</dbReference>
<reference evidence="3 4" key="1">
    <citation type="journal article" date="2016" name="Mol. Biol. Evol.">
        <title>Comparative Genomics of Early-Diverging Mushroom-Forming Fungi Provides Insights into the Origins of Lignocellulose Decay Capabilities.</title>
        <authorList>
            <person name="Nagy L.G."/>
            <person name="Riley R."/>
            <person name="Tritt A."/>
            <person name="Adam C."/>
            <person name="Daum C."/>
            <person name="Floudas D."/>
            <person name="Sun H."/>
            <person name="Yadav J.S."/>
            <person name="Pangilinan J."/>
            <person name="Larsson K.H."/>
            <person name="Matsuura K."/>
            <person name="Barry K."/>
            <person name="Labutti K."/>
            <person name="Kuo R."/>
            <person name="Ohm R.A."/>
            <person name="Bhattacharya S.S."/>
            <person name="Shirouzu T."/>
            <person name="Yoshinaga Y."/>
            <person name="Martin F.M."/>
            <person name="Grigoriev I.V."/>
            <person name="Hibbett D.S."/>
        </authorList>
    </citation>
    <scope>NUCLEOTIDE SEQUENCE [LARGE SCALE GENOMIC DNA]</scope>
    <source>
        <strain evidence="3 4">HHB12029</strain>
    </source>
</reference>
<dbReference type="SMART" id="SM01163">
    <property type="entry name" value="DUF1785"/>
    <property type="match status" value="1"/>
</dbReference>